<proteinExistence type="predicted"/>
<evidence type="ECO:0000256" key="1">
    <source>
        <dbReference type="SAM" id="Phobius"/>
    </source>
</evidence>
<dbReference type="InterPro" id="IPR011852">
    <property type="entry name" value="TRAP_TAXI"/>
</dbReference>
<dbReference type="RefSeq" id="WP_278156508.1">
    <property type="nucleotide sequence ID" value="NZ_CP121252.1"/>
</dbReference>
<dbReference type="Gene3D" id="3.40.190.10">
    <property type="entry name" value="Periplasmic binding protein-like II"/>
    <property type="match status" value="2"/>
</dbReference>
<dbReference type="PANTHER" id="PTHR42941">
    <property type="entry name" value="SLL1037 PROTEIN"/>
    <property type="match status" value="1"/>
</dbReference>
<reference evidence="2 3" key="1">
    <citation type="submission" date="2023-04" db="EMBL/GenBank/DDBJ databases">
        <title>Funneling lignin-derived compounds into biodiesel using alkali-halophilic Citricoccus sp. P2.</title>
        <authorList>
            <person name="Luo C.-B."/>
        </authorList>
    </citation>
    <scope>NUCLEOTIDE SEQUENCE [LARGE SCALE GENOMIC DNA]</scope>
    <source>
        <strain evidence="2 3">P2</strain>
    </source>
</reference>
<organism evidence="2 3">
    <name type="scientific">Citricoccus muralis</name>
    <dbReference type="NCBI Taxonomy" id="169134"/>
    <lineage>
        <taxon>Bacteria</taxon>
        <taxon>Bacillati</taxon>
        <taxon>Actinomycetota</taxon>
        <taxon>Actinomycetes</taxon>
        <taxon>Micrococcales</taxon>
        <taxon>Micrococcaceae</taxon>
        <taxon>Citricoccus</taxon>
    </lineage>
</organism>
<gene>
    <name evidence="2" type="ORF">P8192_09375</name>
</gene>
<dbReference type="Pfam" id="PF16868">
    <property type="entry name" value="NMT1_3"/>
    <property type="match status" value="1"/>
</dbReference>
<keyword evidence="1" id="KW-0472">Membrane</keyword>
<keyword evidence="1" id="KW-1133">Transmembrane helix</keyword>
<dbReference type="NCBIfam" id="TIGR02122">
    <property type="entry name" value="TRAP_TAXI"/>
    <property type="match status" value="1"/>
</dbReference>
<dbReference type="EMBL" id="CP121252">
    <property type="protein sequence ID" value="WFP15612.1"/>
    <property type="molecule type" value="Genomic_DNA"/>
</dbReference>
<dbReference type="Proteomes" id="UP001219037">
    <property type="component" value="Chromosome"/>
</dbReference>
<accession>A0ABY8H4N3</accession>
<evidence type="ECO:0000313" key="3">
    <source>
        <dbReference type="Proteomes" id="UP001219037"/>
    </source>
</evidence>
<name>A0ABY8H4N3_9MICC</name>
<keyword evidence="3" id="KW-1185">Reference proteome</keyword>
<sequence length="340" mass="35897">MTEQPAPPRRRVRAGMVVSLAAVVALAGGGVWWTVHERGGAAPEQLTLVSGLPGGVYHSLGEALQHATEGTDAQVTARQTAASVVNLEMLASGEADVGFALADITALAVSGEGPFEEPLGIRTVARLYDNHTHLVVLEDSPVEQLTDLAGGTLSVGAAGSGTEFLAHRFLEIAGLDAEAGTDAVQPVSMSLTESVHALEHGRVDAFFWSAGVPTQAVTELAERTSVRLIDLSEWAAPLTERHGAHFEEVPIPVDTYPGVPGVRSVGISSLLVVREDLGTKTVEQLTETLFDSRADLVQVHPGIRQLSERTAIGTLPVPLHEGAVNYYERAKVAHRSALEN</sequence>
<evidence type="ECO:0000313" key="2">
    <source>
        <dbReference type="EMBL" id="WFP15612.1"/>
    </source>
</evidence>
<protein>
    <submittedName>
        <fullName evidence="2">TAXI family TRAP transporter solute-binding subunit</fullName>
    </submittedName>
</protein>
<dbReference type="PANTHER" id="PTHR42941:SF1">
    <property type="entry name" value="SLL1037 PROTEIN"/>
    <property type="match status" value="1"/>
</dbReference>
<dbReference type="SUPFAM" id="SSF53850">
    <property type="entry name" value="Periplasmic binding protein-like II"/>
    <property type="match status" value="1"/>
</dbReference>
<feature type="transmembrane region" description="Helical" evidence="1">
    <location>
        <begin position="12"/>
        <end position="35"/>
    </location>
</feature>
<keyword evidence="1" id="KW-0812">Transmembrane</keyword>